<evidence type="ECO:0000256" key="5">
    <source>
        <dbReference type="HAMAP-Rule" id="MF_01609"/>
    </source>
</evidence>
<accession>A0A934I4Z7</accession>
<dbReference type="NCBIfam" id="NF010042">
    <property type="entry name" value="PRK13517.1-2"/>
    <property type="match status" value="1"/>
</dbReference>
<dbReference type="NCBIfam" id="NF010044">
    <property type="entry name" value="PRK13517.1-4"/>
    <property type="match status" value="1"/>
</dbReference>
<name>A0A934I4Z7_9CORY</name>
<evidence type="ECO:0000256" key="3">
    <source>
        <dbReference type="ARBA" id="ARBA00022840"/>
    </source>
</evidence>
<keyword evidence="7" id="KW-1185">Reference proteome</keyword>
<dbReference type="NCBIfam" id="TIGR02050">
    <property type="entry name" value="gshA_cyan_rel"/>
    <property type="match status" value="1"/>
</dbReference>
<dbReference type="HAMAP" id="MF_01609">
    <property type="entry name" value="Glu_cys_ligase_2"/>
    <property type="match status" value="1"/>
</dbReference>
<evidence type="ECO:0000256" key="1">
    <source>
        <dbReference type="ARBA" id="ARBA00022598"/>
    </source>
</evidence>
<evidence type="ECO:0000256" key="2">
    <source>
        <dbReference type="ARBA" id="ARBA00022741"/>
    </source>
</evidence>
<dbReference type="Gene3D" id="3.30.590.20">
    <property type="match status" value="1"/>
</dbReference>
<keyword evidence="3 5" id="KW-0067">ATP-binding</keyword>
<dbReference type="EC" id="6.3.2.2" evidence="5"/>
<dbReference type="InterPro" id="IPR011793">
    <property type="entry name" value="YbdK"/>
</dbReference>
<dbReference type="SUPFAM" id="SSF55931">
    <property type="entry name" value="Glutamine synthetase/guanido kinase"/>
    <property type="match status" value="1"/>
</dbReference>
<dbReference type="PANTHER" id="PTHR36510:SF1">
    <property type="entry name" value="GLUTAMATE--CYSTEINE LIGASE 2-RELATED"/>
    <property type="match status" value="1"/>
</dbReference>
<comment type="catalytic activity">
    <reaction evidence="4 5">
        <text>L-cysteine + L-glutamate + ATP = gamma-L-glutamyl-L-cysteine + ADP + phosphate + H(+)</text>
        <dbReference type="Rhea" id="RHEA:13285"/>
        <dbReference type="ChEBI" id="CHEBI:15378"/>
        <dbReference type="ChEBI" id="CHEBI:29985"/>
        <dbReference type="ChEBI" id="CHEBI:30616"/>
        <dbReference type="ChEBI" id="CHEBI:35235"/>
        <dbReference type="ChEBI" id="CHEBI:43474"/>
        <dbReference type="ChEBI" id="CHEBI:58173"/>
        <dbReference type="ChEBI" id="CHEBI:456216"/>
        <dbReference type="EC" id="6.3.2.2"/>
    </reaction>
</comment>
<dbReference type="InterPro" id="IPR050141">
    <property type="entry name" value="GCL_type2/YbdK_subfam"/>
</dbReference>
<dbReference type="GO" id="GO:0004357">
    <property type="term" value="F:glutamate-cysteine ligase activity"/>
    <property type="evidence" value="ECO:0007669"/>
    <property type="project" value="UniProtKB-EC"/>
</dbReference>
<dbReference type="PANTHER" id="PTHR36510">
    <property type="entry name" value="GLUTAMATE--CYSTEINE LIGASE 2-RELATED"/>
    <property type="match status" value="1"/>
</dbReference>
<dbReference type="AlphaFoldDB" id="A0A934I4Z7"/>
<protein>
    <recommendedName>
        <fullName evidence="5">Putative glutamate--cysteine ligase 2</fullName>
        <ecNumber evidence="5">6.3.2.2</ecNumber>
    </recommendedName>
    <alternativeName>
        <fullName evidence="5">Gamma-glutamylcysteine synthetase 2</fullName>
        <shortName evidence="5">GCS 2</shortName>
        <shortName evidence="5">Gamma-GCS 2</shortName>
    </alternativeName>
</protein>
<evidence type="ECO:0000256" key="4">
    <source>
        <dbReference type="ARBA" id="ARBA00048819"/>
    </source>
</evidence>
<dbReference type="Pfam" id="PF04107">
    <property type="entry name" value="GCS2"/>
    <property type="match status" value="1"/>
</dbReference>
<keyword evidence="2 5" id="KW-0547">Nucleotide-binding</keyword>
<dbReference type="GO" id="GO:0005524">
    <property type="term" value="F:ATP binding"/>
    <property type="evidence" value="ECO:0007669"/>
    <property type="project" value="UniProtKB-KW"/>
</dbReference>
<organism evidence="6 7">
    <name type="scientific">Corynebacterium meridianum</name>
    <dbReference type="NCBI Taxonomy" id="2765363"/>
    <lineage>
        <taxon>Bacteria</taxon>
        <taxon>Bacillati</taxon>
        <taxon>Actinomycetota</taxon>
        <taxon>Actinomycetes</taxon>
        <taxon>Mycobacteriales</taxon>
        <taxon>Corynebacteriaceae</taxon>
        <taxon>Corynebacterium</taxon>
    </lineage>
</organism>
<reference evidence="6" key="1">
    <citation type="submission" date="2020-12" db="EMBL/GenBank/DDBJ databases">
        <title>Genome public.</title>
        <authorList>
            <person name="Sun Q."/>
        </authorList>
    </citation>
    <scope>NUCLEOTIDE SEQUENCE</scope>
    <source>
        <strain evidence="6">CCM 8863</strain>
    </source>
</reference>
<comment type="caution">
    <text evidence="6">The sequence shown here is derived from an EMBL/GenBank/DDBJ whole genome shotgun (WGS) entry which is preliminary data.</text>
</comment>
<dbReference type="InterPro" id="IPR014746">
    <property type="entry name" value="Gln_synth/guanido_kin_cat_dom"/>
</dbReference>
<dbReference type="Proteomes" id="UP000645966">
    <property type="component" value="Unassembled WGS sequence"/>
</dbReference>
<dbReference type="InterPro" id="IPR006336">
    <property type="entry name" value="GCS2"/>
</dbReference>
<comment type="function">
    <text evidence="5">ATP-dependent carboxylate-amine ligase which exhibits weak glutamate--cysteine ligase activity.</text>
</comment>
<sequence>MADHMNFNRSPEPTLGVEWEIGLIDPETRDLTPRAADMIKLMSSRRPDLQLEPEFLKNTVEMVTGVCHTVPEAVAELSSGLDSLRECADEMGVRLWSAGSHPFSDWREQEVSDKSPYTEIIRRTRFWGRQMLIWGLHVHVGISNEAKVWPIINALMTNYPHLLALSAGSPGWNGLDTGYASNRTMLYQQLPTAGAPYGFNTWSQWTEYLRQQDKSGVIDHTGSMHFDIRPSAKWGTIEVRVSDAPSNLRELAALTALTHCLVVYYDRAFEAGETLPSLQPWHVRENKWRAARYGMEADIICSRNTDTVSVVDDIRRIVGVLEPLAGELGCAAELDVVHEIIDKGAAYRRQRELMEKTGDWRDVVDLTCTELINGRP</sequence>
<comment type="similarity">
    <text evidence="5">Belongs to the glutamate--cysteine ligase type 2 family. YbdK subfamily.</text>
</comment>
<proteinExistence type="inferred from homology"/>
<keyword evidence="1 5" id="KW-0436">Ligase</keyword>
<dbReference type="EMBL" id="JAEIOS010000015">
    <property type="protein sequence ID" value="MBI8990311.1"/>
    <property type="molecule type" value="Genomic_DNA"/>
</dbReference>
<evidence type="ECO:0000313" key="7">
    <source>
        <dbReference type="Proteomes" id="UP000645966"/>
    </source>
</evidence>
<gene>
    <name evidence="6" type="ORF">JDV75_11160</name>
</gene>
<dbReference type="GO" id="GO:0042398">
    <property type="term" value="P:modified amino acid biosynthetic process"/>
    <property type="evidence" value="ECO:0007669"/>
    <property type="project" value="InterPro"/>
</dbReference>
<dbReference type="RefSeq" id="WP_198739316.1">
    <property type="nucleotide sequence ID" value="NZ_JAEIOS010000015.1"/>
</dbReference>
<evidence type="ECO:0000313" key="6">
    <source>
        <dbReference type="EMBL" id="MBI8990311.1"/>
    </source>
</evidence>